<dbReference type="OMA" id="WTYRWHL"/>
<feature type="transmembrane region" description="Helical" evidence="1">
    <location>
        <begin position="15"/>
        <end position="34"/>
    </location>
</feature>
<dbReference type="PANTHER" id="PTHR42109:SF2">
    <property type="entry name" value="INTEGRAL MEMBRANE PROTEIN"/>
    <property type="match status" value="1"/>
</dbReference>
<evidence type="ECO:0000313" key="4">
    <source>
        <dbReference type="Proteomes" id="UP000007431"/>
    </source>
</evidence>
<feature type="transmembrane region" description="Helical" evidence="1">
    <location>
        <begin position="41"/>
        <end position="60"/>
    </location>
</feature>
<feature type="transmembrane region" description="Helical" evidence="1">
    <location>
        <begin position="80"/>
        <end position="101"/>
    </location>
</feature>
<reference evidence="3 4" key="1">
    <citation type="journal article" date="2010" name="Nat. Biotechnol.">
        <title>Genome sequence of the model mushroom Schizophyllum commune.</title>
        <authorList>
            <person name="Ohm R.A."/>
            <person name="de Jong J.F."/>
            <person name="Lugones L.G."/>
            <person name="Aerts A."/>
            <person name="Kothe E."/>
            <person name="Stajich J.E."/>
            <person name="de Vries R.P."/>
            <person name="Record E."/>
            <person name="Levasseur A."/>
            <person name="Baker S.E."/>
            <person name="Bartholomew K.A."/>
            <person name="Coutinho P.M."/>
            <person name="Erdmann S."/>
            <person name="Fowler T.J."/>
            <person name="Gathman A.C."/>
            <person name="Lombard V."/>
            <person name="Henrissat B."/>
            <person name="Knabe N."/>
            <person name="Kuees U."/>
            <person name="Lilly W.W."/>
            <person name="Lindquist E."/>
            <person name="Lucas S."/>
            <person name="Magnuson J.K."/>
            <person name="Piumi F."/>
            <person name="Raudaskoski M."/>
            <person name="Salamov A."/>
            <person name="Schmutz J."/>
            <person name="Schwarze F.W.M.R."/>
            <person name="vanKuyk P.A."/>
            <person name="Horton J.S."/>
            <person name="Grigoriev I.V."/>
            <person name="Woesten H.A.B."/>
        </authorList>
    </citation>
    <scope>NUCLEOTIDE SEQUENCE [LARGE SCALE GENOMIC DNA]</scope>
    <source>
        <strain evidence="4">H4-8 / FGSC 9210</strain>
    </source>
</reference>
<feature type="transmembrane region" description="Helical" evidence="1">
    <location>
        <begin position="184"/>
        <end position="205"/>
    </location>
</feature>
<organism evidence="4">
    <name type="scientific">Schizophyllum commune (strain H4-8 / FGSC 9210)</name>
    <name type="common">Split gill fungus</name>
    <dbReference type="NCBI Taxonomy" id="578458"/>
    <lineage>
        <taxon>Eukaryota</taxon>
        <taxon>Fungi</taxon>
        <taxon>Dikarya</taxon>
        <taxon>Basidiomycota</taxon>
        <taxon>Agaricomycotina</taxon>
        <taxon>Agaricomycetes</taxon>
        <taxon>Agaricomycetidae</taxon>
        <taxon>Agaricales</taxon>
        <taxon>Schizophyllaceae</taxon>
        <taxon>Schizophyllum</taxon>
    </lineage>
</organism>
<protein>
    <recommendedName>
        <fullName evidence="2">DUF7702 domain-containing protein</fullName>
    </recommendedName>
</protein>
<feature type="transmembrane region" description="Helical" evidence="1">
    <location>
        <begin position="230"/>
        <end position="250"/>
    </location>
</feature>
<name>D8PNN7_SCHCM</name>
<dbReference type="OrthoDB" id="2560628at2759"/>
<proteinExistence type="predicted"/>
<keyword evidence="1" id="KW-0472">Membrane</keyword>
<dbReference type="AlphaFoldDB" id="D8PNN7"/>
<evidence type="ECO:0000259" key="2">
    <source>
        <dbReference type="Pfam" id="PF24800"/>
    </source>
</evidence>
<evidence type="ECO:0000256" key="1">
    <source>
        <dbReference type="SAM" id="Phobius"/>
    </source>
</evidence>
<keyword evidence="1" id="KW-0812">Transmembrane</keyword>
<dbReference type="GeneID" id="9589831"/>
<feature type="domain" description="DUF7702" evidence="2">
    <location>
        <begin position="4"/>
        <end position="251"/>
    </location>
</feature>
<dbReference type="KEGG" id="scm:SCHCO_02612445"/>
<feature type="transmembrane region" description="Helical" evidence="1">
    <location>
        <begin position="113"/>
        <end position="133"/>
    </location>
</feature>
<sequence length="263" mass="29150">MPDLDARGKIAAAELAFYVPIAIVSLLLVIRYAFRRDSGWFFLLWFALVRVTAGALLIAAELVTPYDEGIWTAAWVLNDAGLGFLLLSTIGFLGLAGQHTYSEMIKTMHMYRSLALVILAAMAITAAGGGVQAHADQDTIRTGKILRRVSAVLFGVIWGLLAMLHVHAMRSHHLMRTYRKRLLFTLWVALPVLGVRVACSILNAFGSADVFGYQLSPNATLRPFAYTQDWVRWLVMGLVMEYAVVLIYLVSSTGVSRRNRLGY</sequence>
<dbReference type="EMBL" id="GL377302">
    <property type="protein sequence ID" value="EFJ03600.1"/>
    <property type="molecule type" value="Genomic_DNA"/>
</dbReference>
<dbReference type="InParanoid" id="D8PNN7"/>
<dbReference type="Pfam" id="PF24800">
    <property type="entry name" value="DUF7702"/>
    <property type="match status" value="1"/>
</dbReference>
<evidence type="ECO:0000313" key="3">
    <source>
        <dbReference type="EMBL" id="EFJ03600.1"/>
    </source>
</evidence>
<dbReference type="eggNOG" id="ENOG502SCPV">
    <property type="taxonomic scope" value="Eukaryota"/>
</dbReference>
<dbReference type="VEuPathDB" id="FungiDB:SCHCODRAFT_02612445"/>
<accession>D8PNN7</accession>
<gene>
    <name evidence="3" type="ORF">SCHCODRAFT_231278</name>
</gene>
<dbReference type="HOGENOM" id="CLU_064985_0_2_1"/>
<dbReference type="RefSeq" id="XP_003038502.1">
    <property type="nucleotide sequence ID" value="XM_003038456.1"/>
</dbReference>
<dbReference type="InterPro" id="IPR056119">
    <property type="entry name" value="DUF7702"/>
</dbReference>
<dbReference type="PANTHER" id="PTHR42109">
    <property type="entry name" value="UNPLACED GENOMIC SCAFFOLD UM_SCAF_CONTIG_1.265, WHOLE GENOME SHOTGUN SEQUENCE"/>
    <property type="match status" value="1"/>
</dbReference>
<dbReference type="Proteomes" id="UP000007431">
    <property type="component" value="Unassembled WGS sequence"/>
</dbReference>
<feature type="transmembrane region" description="Helical" evidence="1">
    <location>
        <begin position="145"/>
        <end position="164"/>
    </location>
</feature>
<keyword evidence="1" id="KW-1133">Transmembrane helix</keyword>
<keyword evidence="4" id="KW-1185">Reference proteome</keyword>